<accession>A0ABW0SM56</accession>
<dbReference type="EMBL" id="JBHSNM010000002">
    <property type="protein sequence ID" value="MFC5570178.1"/>
    <property type="molecule type" value="Genomic_DNA"/>
</dbReference>
<organism evidence="1 2">
    <name type="scientific">Lysobacter yangpyeongensis</name>
    <dbReference type="NCBI Taxonomy" id="346182"/>
    <lineage>
        <taxon>Bacteria</taxon>
        <taxon>Pseudomonadati</taxon>
        <taxon>Pseudomonadota</taxon>
        <taxon>Gammaproteobacteria</taxon>
        <taxon>Lysobacterales</taxon>
        <taxon>Lysobacteraceae</taxon>
        <taxon>Lysobacter</taxon>
    </lineage>
</organism>
<gene>
    <name evidence="1" type="ORF">ACFPN1_08920</name>
</gene>
<dbReference type="Proteomes" id="UP001596036">
    <property type="component" value="Unassembled WGS sequence"/>
</dbReference>
<evidence type="ECO:0000313" key="1">
    <source>
        <dbReference type="EMBL" id="MFC5570178.1"/>
    </source>
</evidence>
<keyword evidence="2" id="KW-1185">Reference proteome</keyword>
<protein>
    <submittedName>
        <fullName evidence="1">Uncharacterized protein</fullName>
    </submittedName>
</protein>
<name>A0ABW0SM56_9GAMM</name>
<comment type="caution">
    <text evidence="1">The sequence shown here is derived from an EMBL/GenBank/DDBJ whole genome shotgun (WGS) entry which is preliminary data.</text>
</comment>
<dbReference type="RefSeq" id="WP_386754532.1">
    <property type="nucleotide sequence ID" value="NZ_JBHSNM010000002.1"/>
</dbReference>
<proteinExistence type="predicted"/>
<evidence type="ECO:0000313" key="2">
    <source>
        <dbReference type="Proteomes" id="UP001596036"/>
    </source>
</evidence>
<sequence>MRVVKVYKQGVRFVYDDVFNIPVGPRHISDSFWYCVGPGPSYFLAIPLVEAGLGRVKVSWVVRPLAAERMRAALVDDEQALRDAFGPQPGNLLA</sequence>
<reference evidence="2" key="1">
    <citation type="journal article" date="2019" name="Int. J. Syst. Evol. Microbiol.">
        <title>The Global Catalogue of Microorganisms (GCM) 10K type strain sequencing project: providing services to taxonomists for standard genome sequencing and annotation.</title>
        <authorList>
            <consortium name="The Broad Institute Genomics Platform"/>
            <consortium name="The Broad Institute Genome Sequencing Center for Infectious Disease"/>
            <person name="Wu L."/>
            <person name="Ma J."/>
        </authorList>
    </citation>
    <scope>NUCLEOTIDE SEQUENCE [LARGE SCALE GENOMIC DNA]</scope>
    <source>
        <strain evidence="2">KACC 11407</strain>
    </source>
</reference>